<dbReference type="PANTHER" id="PTHR28037">
    <property type="entry name" value="ALCOHOL O-ACETYLTRANSFERASE 1-RELATED"/>
    <property type="match status" value="1"/>
</dbReference>
<comment type="caution">
    <text evidence="1">The sequence shown here is derived from an EMBL/GenBank/DDBJ whole genome shotgun (WGS) entry which is preliminary data.</text>
</comment>
<dbReference type="InterPro" id="IPR010828">
    <property type="entry name" value="Atf2/Sli1-like"/>
</dbReference>
<dbReference type="Proteomes" id="UP001239445">
    <property type="component" value="Unassembled WGS sequence"/>
</dbReference>
<evidence type="ECO:0000313" key="1">
    <source>
        <dbReference type="EMBL" id="KAK1749858.1"/>
    </source>
</evidence>
<dbReference type="SUPFAM" id="SSF52777">
    <property type="entry name" value="CoA-dependent acyltransferases"/>
    <property type="match status" value="1"/>
</dbReference>
<dbReference type="Pfam" id="PF07247">
    <property type="entry name" value="AATase"/>
    <property type="match status" value="1"/>
</dbReference>
<dbReference type="InterPro" id="IPR023213">
    <property type="entry name" value="CAT-like_dom_sf"/>
</dbReference>
<reference evidence="1" key="1">
    <citation type="submission" date="2023-06" db="EMBL/GenBank/DDBJ databases">
        <title>Genome-scale phylogeny and comparative genomics of the fungal order Sordariales.</title>
        <authorList>
            <consortium name="Lawrence Berkeley National Laboratory"/>
            <person name="Hensen N."/>
            <person name="Bonometti L."/>
            <person name="Westerberg I."/>
            <person name="Brannstrom I.O."/>
            <person name="Guillou S."/>
            <person name="Cros-Aarteil S."/>
            <person name="Calhoun S."/>
            <person name="Haridas S."/>
            <person name="Kuo A."/>
            <person name="Mondo S."/>
            <person name="Pangilinan J."/>
            <person name="Riley R."/>
            <person name="Labutti K."/>
            <person name="Andreopoulos B."/>
            <person name="Lipzen A."/>
            <person name="Chen C."/>
            <person name="Yanf M."/>
            <person name="Daum C."/>
            <person name="Ng V."/>
            <person name="Clum A."/>
            <person name="Steindorff A."/>
            <person name="Ohm R."/>
            <person name="Martin F."/>
            <person name="Silar P."/>
            <person name="Natvig D."/>
            <person name="Lalanne C."/>
            <person name="Gautier V."/>
            <person name="Ament-Velasquez S.L."/>
            <person name="Kruys A."/>
            <person name="Hutchinson M.I."/>
            <person name="Powell A.J."/>
            <person name="Barry K."/>
            <person name="Miller A.N."/>
            <person name="Grigoriev I.V."/>
            <person name="Debuchy R."/>
            <person name="Gladieux P."/>
            <person name="Thoren M.H."/>
            <person name="Johannesson H."/>
        </authorList>
    </citation>
    <scope>NUCLEOTIDE SEQUENCE</scope>
    <source>
        <strain evidence="1">PSN4</strain>
    </source>
</reference>
<evidence type="ECO:0000313" key="2">
    <source>
        <dbReference type="Proteomes" id="UP001239445"/>
    </source>
</evidence>
<gene>
    <name evidence="1" type="ORF">QBC47DRAFT_439524</name>
</gene>
<dbReference type="AlphaFoldDB" id="A0AAJ0B1A5"/>
<sequence length="477" mass="52922">MLHHLGYLFGVIVTCRYIIPEKLANNPDSPNLKRVFDVAVAQTVLEHPLLRVGLVREGSKSPSWVELQQLDLSKHIQWHDGEAGRDSDVICREVIPNHLDRRFDSVENKPGWRIMVLHNCDDHELEVIFAWNHANIDGISGKVFHESLFRNLNAWEQCSDFPSLKGRILSLPALNGSDIFPPPQEQTAKYTITPRYFVSSAWKELGPSVLSAATATWANWAPMKTSPYGTSVRCLSVGSNDGLRKILVACREHGTTLTGLVHAIIFASLASHLYSEAGPGFAGATALDMRRFSSTGTEATMGNYVSDVKHCFGENETAELRKALQTHSPTDCSNVALWALLWRIAKRVRGEIQAKLSRGTRDDVIGLMRFVRDWRQTITRQTRKPRSISWNLSNIGIMNVDNEVPLTSGQDAMWTCNRAMFVLGGEVTGAAFNVGIISVQGKGLEIAVSWQTCAVDEGIGEQLLTSMNSWMKGLVEA</sequence>
<proteinExistence type="predicted"/>
<name>A0AAJ0B1A5_9PEZI</name>
<organism evidence="1 2">
    <name type="scientific">Echria macrotheca</name>
    <dbReference type="NCBI Taxonomy" id="438768"/>
    <lineage>
        <taxon>Eukaryota</taxon>
        <taxon>Fungi</taxon>
        <taxon>Dikarya</taxon>
        <taxon>Ascomycota</taxon>
        <taxon>Pezizomycotina</taxon>
        <taxon>Sordariomycetes</taxon>
        <taxon>Sordariomycetidae</taxon>
        <taxon>Sordariales</taxon>
        <taxon>Schizotheciaceae</taxon>
        <taxon>Echria</taxon>
    </lineage>
</organism>
<dbReference type="GO" id="GO:0008080">
    <property type="term" value="F:N-acetyltransferase activity"/>
    <property type="evidence" value="ECO:0007669"/>
    <property type="project" value="TreeGrafter"/>
</dbReference>
<protein>
    <submittedName>
        <fullName evidence="1">Alcohol acetyltransferase</fullName>
    </submittedName>
</protein>
<dbReference type="EMBL" id="MU839851">
    <property type="protein sequence ID" value="KAK1749858.1"/>
    <property type="molecule type" value="Genomic_DNA"/>
</dbReference>
<dbReference type="InterPro" id="IPR052058">
    <property type="entry name" value="Alcohol_O-acetyltransferase"/>
</dbReference>
<accession>A0AAJ0B1A5</accession>
<keyword evidence="2" id="KW-1185">Reference proteome</keyword>
<dbReference type="PANTHER" id="PTHR28037:SF1">
    <property type="entry name" value="ALCOHOL O-ACETYLTRANSFERASE 1-RELATED"/>
    <property type="match status" value="1"/>
</dbReference>
<dbReference type="Gene3D" id="3.30.559.10">
    <property type="entry name" value="Chloramphenicol acetyltransferase-like domain"/>
    <property type="match status" value="1"/>
</dbReference>